<dbReference type="KEGG" id="cthd:CDO33_12425"/>
<dbReference type="EMBL" id="NIOJ01000038">
    <property type="protein sequence ID" value="PNT97302.1"/>
    <property type="molecule type" value="Genomic_DNA"/>
</dbReference>
<accession>A0A2K2FAY0</accession>
<evidence type="ECO:0000256" key="1">
    <source>
        <dbReference type="ARBA" id="ARBA00023002"/>
    </source>
</evidence>
<proteinExistence type="predicted"/>
<dbReference type="GO" id="GO:0005737">
    <property type="term" value="C:cytoplasm"/>
    <property type="evidence" value="ECO:0007669"/>
    <property type="project" value="TreeGrafter"/>
</dbReference>
<dbReference type="GO" id="GO:0016491">
    <property type="term" value="F:oxidoreductase activity"/>
    <property type="evidence" value="ECO:0007669"/>
    <property type="project" value="UniProtKB-KW"/>
</dbReference>
<comment type="caution">
    <text evidence="3">The sequence shown here is derived from an EMBL/GenBank/DDBJ whole genome shotgun (WGS) entry which is preliminary data.</text>
</comment>
<dbReference type="OrthoDB" id="9804790at2"/>
<evidence type="ECO:0000313" key="4">
    <source>
        <dbReference type="Proteomes" id="UP000236151"/>
    </source>
</evidence>
<dbReference type="PANTHER" id="PTHR43625:SF5">
    <property type="entry name" value="PYRIDOXAL REDUCTASE, CHLOROPLASTIC"/>
    <property type="match status" value="1"/>
</dbReference>
<gene>
    <name evidence="3" type="ORF">CDQ84_13355</name>
</gene>
<dbReference type="InterPro" id="IPR020471">
    <property type="entry name" value="AKR"/>
</dbReference>
<dbReference type="PANTHER" id="PTHR43625">
    <property type="entry name" value="AFLATOXIN B1 ALDEHYDE REDUCTASE"/>
    <property type="match status" value="1"/>
</dbReference>
<feature type="domain" description="NADP-dependent oxidoreductase" evidence="2">
    <location>
        <begin position="17"/>
        <end position="139"/>
    </location>
</feature>
<dbReference type="PRINTS" id="PR00069">
    <property type="entry name" value="ALDKETRDTASE"/>
</dbReference>
<sequence length="141" mass="15919">MAMIKKKYLYDLPISSLGYGCYALSGAYGSRLEEYEMVRILQYAYELGIKFFDTAGSYTGTEEILGRAIKSFRHDIAIASKVGVTDENKFSLSKESIKSSCESSLKRLKTDYIDIYLIHYHDPDTPVVETIDALESLKKTS</sequence>
<dbReference type="InterPro" id="IPR036812">
    <property type="entry name" value="NAD(P)_OxRdtase_dom_sf"/>
</dbReference>
<reference evidence="3 4" key="1">
    <citation type="submission" date="2017-06" db="EMBL/GenBank/DDBJ databases">
        <title>Investigating the central metabolism of Clostridium thermosuccinogenes.</title>
        <authorList>
            <person name="Koendjbiharie J.G."/>
            <person name="van Kranenburg R."/>
        </authorList>
    </citation>
    <scope>NUCLEOTIDE SEQUENCE [LARGE SCALE GENOMIC DNA]</scope>
    <source>
        <strain evidence="3 4">DSM 5806</strain>
    </source>
</reference>
<keyword evidence="4" id="KW-1185">Reference proteome</keyword>
<dbReference type="Gene3D" id="3.20.20.100">
    <property type="entry name" value="NADP-dependent oxidoreductase domain"/>
    <property type="match status" value="1"/>
</dbReference>
<dbReference type="InterPro" id="IPR050791">
    <property type="entry name" value="Aldo-Keto_reductase"/>
</dbReference>
<evidence type="ECO:0000313" key="3">
    <source>
        <dbReference type="EMBL" id="PNT97302.1"/>
    </source>
</evidence>
<evidence type="ECO:0000259" key="2">
    <source>
        <dbReference type="Pfam" id="PF00248"/>
    </source>
</evidence>
<dbReference type="Proteomes" id="UP000236151">
    <property type="component" value="Unassembled WGS sequence"/>
</dbReference>
<keyword evidence="1" id="KW-0560">Oxidoreductase</keyword>
<name>A0A2K2FAY0_9CLOT</name>
<dbReference type="AlphaFoldDB" id="A0A2K2FAY0"/>
<dbReference type="SUPFAM" id="SSF51430">
    <property type="entry name" value="NAD(P)-linked oxidoreductase"/>
    <property type="match status" value="1"/>
</dbReference>
<dbReference type="InterPro" id="IPR023210">
    <property type="entry name" value="NADP_OxRdtase_dom"/>
</dbReference>
<protein>
    <recommendedName>
        <fullName evidence="2">NADP-dependent oxidoreductase domain-containing protein</fullName>
    </recommendedName>
</protein>
<dbReference type="Pfam" id="PF00248">
    <property type="entry name" value="Aldo_ket_red"/>
    <property type="match status" value="1"/>
</dbReference>
<organism evidence="3 4">
    <name type="scientific">Clostridium thermosuccinogenes</name>
    <dbReference type="NCBI Taxonomy" id="84032"/>
    <lineage>
        <taxon>Bacteria</taxon>
        <taxon>Bacillati</taxon>
        <taxon>Bacillota</taxon>
        <taxon>Clostridia</taxon>
        <taxon>Eubacteriales</taxon>
        <taxon>Clostridiaceae</taxon>
        <taxon>Clostridium</taxon>
    </lineage>
</organism>